<keyword evidence="3" id="KW-0238">DNA-binding</keyword>
<dbReference type="Gene3D" id="3.40.190.10">
    <property type="entry name" value="Periplasmic binding protein-like II"/>
    <property type="match status" value="2"/>
</dbReference>
<evidence type="ECO:0000256" key="2">
    <source>
        <dbReference type="ARBA" id="ARBA00023015"/>
    </source>
</evidence>
<dbReference type="PROSITE" id="PS50931">
    <property type="entry name" value="HTH_LYSR"/>
    <property type="match status" value="1"/>
</dbReference>
<dbReference type="EMBL" id="CP002339">
    <property type="protein sequence ID" value="AEF05099.1"/>
    <property type="molecule type" value="Genomic_DNA"/>
</dbReference>
<evidence type="ECO:0000313" key="7">
    <source>
        <dbReference type="Proteomes" id="UP000000683"/>
    </source>
</evidence>
<dbReference type="InterPro" id="IPR005119">
    <property type="entry name" value="LysR_subst-bd"/>
</dbReference>
<sequence>MIELQDVDLNLLVIFQLMYKERKTGVVAEQLNLSQPAVSHAIGRLRRLFNDELFERTARGMRPTPFSDNIYYSISQGLSTLHDGINFQDKFDPNDSSRMFKVVMTDLGEMYILPRLLDYLAKHAPTVSISTVREADGSLRDDLESGNMDLALGLIPQLEAGFYQRRLFEQRYVCLMRKGHPLSKGEFSLERFAEAEHIVIEAKDTGHVGVEKCLKKSGIARVIRLQLPNFMSAPYIVAQTDLIATVPETLAMTTKDSLGLEVREHPVEIPPAQINLFWHKRYHQDSGNMWLRNVLYDIIPSN</sequence>
<dbReference type="InterPro" id="IPR050389">
    <property type="entry name" value="LysR-type_TF"/>
</dbReference>
<accession>F5ZFG4</accession>
<dbReference type="SUPFAM" id="SSF53850">
    <property type="entry name" value="Periplasmic binding protein-like II"/>
    <property type="match status" value="1"/>
</dbReference>
<dbReference type="PRINTS" id="PR00039">
    <property type="entry name" value="HTHLYSR"/>
</dbReference>
<dbReference type="InterPro" id="IPR000847">
    <property type="entry name" value="LysR_HTH_N"/>
</dbReference>
<protein>
    <submittedName>
        <fullName evidence="6">LysR family transcriptional regulator</fullName>
    </submittedName>
</protein>
<dbReference type="HOGENOM" id="CLU_039613_39_0_6"/>
<gene>
    <name evidence="6" type="ordered locus">ambt_18000</name>
</gene>
<dbReference type="eggNOG" id="COG0583">
    <property type="taxonomic scope" value="Bacteria"/>
</dbReference>
<feature type="domain" description="HTH lysR-type" evidence="5">
    <location>
        <begin position="7"/>
        <end position="64"/>
    </location>
</feature>
<keyword evidence="4" id="KW-0804">Transcription</keyword>
<dbReference type="Pfam" id="PF00126">
    <property type="entry name" value="HTH_1"/>
    <property type="match status" value="1"/>
</dbReference>
<evidence type="ECO:0000256" key="3">
    <source>
        <dbReference type="ARBA" id="ARBA00023125"/>
    </source>
</evidence>
<dbReference type="InterPro" id="IPR036390">
    <property type="entry name" value="WH_DNA-bd_sf"/>
</dbReference>
<dbReference type="KEGG" id="alt:ambt_18000"/>
<dbReference type="AlphaFoldDB" id="F5ZFG4"/>
<dbReference type="Pfam" id="PF03466">
    <property type="entry name" value="LysR_substrate"/>
    <property type="match status" value="1"/>
</dbReference>
<dbReference type="PANTHER" id="PTHR30118">
    <property type="entry name" value="HTH-TYPE TRANSCRIPTIONAL REGULATOR LEUO-RELATED"/>
    <property type="match status" value="1"/>
</dbReference>
<keyword evidence="7" id="KW-1185">Reference proteome</keyword>
<evidence type="ECO:0000256" key="1">
    <source>
        <dbReference type="ARBA" id="ARBA00009437"/>
    </source>
</evidence>
<organism evidence="6 7">
    <name type="scientific">Alteromonas naphthalenivorans</name>
    <dbReference type="NCBI Taxonomy" id="715451"/>
    <lineage>
        <taxon>Bacteria</taxon>
        <taxon>Pseudomonadati</taxon>
        <taxon>Pseudomonadota</taxon>
        <taxon>Gammaproteobacteria</taxon>
        <taxon>Alteromonadales</taxon>
        <taxon>Alteromonadaceae</taxon>
        <taxon>Alteromonas/Salinimonas group</taxon>
        <taxon>Alteromonas</taxon>
    </lineage>
</organism>
<dbReference type="SUPFAM" id="SSF46785">
    <property type="entry name" value="Winged helix' DNA-binding domain"/>
    <property type="match status" value="1"/>
</dbReference>
<dbReference type="Proteomes" id="UP000000683">
    <property type="component" value="Chromosome"/>
</dbReference>
<proteinExistence type="inferred from homology"/>
<dbReference type="PANTHER" id="PTHR30118:SF15">
    <property type="entry name" value="TRANSCRIPTIONAL REGULATORY PROTEIN"/>
    <property type="match status" value="1"/>
</dbReference>
<reference evidence="6 7" key="1">
    <citation type="journal article" date="2011" name="J. Bacteriol.">
        <title>Complete genome sequence of the polycyclic aromatic hydrocarbon-degrading bacterium Alteromonas sp. strain SN2.</title>
        <authorList>
            <person name="Jin H.M."/>
            <person name="Jeong H."/>
            <person name="Moon E.J."/>
            <person name="Math R.K."/>
            <person name="Lee K."/>
            <person name="Kim H.J."/>
            <person name="Jeon C.O."/>
            <person name="Oh T.K."/>
            <person name="Kim J.F."/>
        </authorList>
    </citation>
    <scope>NUCLEOTIDE SEQUENCE [LARGE SCALE GENOMIC DNA]</scope>
    <source>
        <strain evidence="7">JCM 17741 / KACC 18427 / KCTC 11700BP / SN2</strain>
    </source>
</reference>
<keyword evidence="2" id="KW-0805">Transcription regulation</keyword>
<dbReference type="Gene3D" id="1.10.10.10">
    <property type="entry name" value="Winged helix-like DNA-binding domain superfamily/Winged helix DNA-binding domain"/>
    <property type="match status" value="1"/>
</dbReference>
<dbReference type="GO" id="GO:0003700">
    <property type="term" value="F:DNA-binding transcription factor activity"/>
    <property type="evidence" value="ECO:0007669"/>
    <property type="project" value="InterPro"/>
</dbReference>
<comment type="similarity">
    <text evidence="1">Belongs to the LysR transcriptional regulatory family.</text>
</comment>
<name>F5ZFG4_ALTNA</name>
<dbReference type="InterPro" id="IPR036388">
    <property type="entry name" value="WH-like_DNA-bd_sf"/>
</dbReference>
<evidence type="ECO:0000313" key="6">
    <source>
        <dbReference type="EMBL" id="AEF05099.1"/>
    </source>
</evidence>
<dbReference type="CDD" id="cd08459">
    <property type="entry name" value="PBP2_DntR_NahR_LinR_like"/>
    <property type="match status" value="1"/>
</dbReference>
<dbReference type="OrthoDB" id="6621790at2"/>
<dbReference type="RefSeq" id="WP_013786012.1">
    <property type="nucleotide sequence ID" value="NC_015554.1"/>
</dbReference>
<evidence type="ECO:0000259" key="5">
    <source>
        <dbReference type="PROSITE" id="PS50931"/>
    </source>
</evidence>
<evidence type="ECO:0000256" key="4">
    <source>
        <dbReference type="ARBA" id="ARBA00023163"/>
    </source>
</evidence>
<dbReference type="GO" id="GO:0003677">
    <property type="term" value="F:DNA binding"/>
    <property type="evidence" value="ECO:0007669"/>
    <property type="project" value="UniProtKB-KW"/>
</dbReference>